<evidence type="ECO:0008006" key="3">
    <source>
        <dbReference type="Google" id="ProtNLM"/>
    </source>
</evidence>
<dbReference type="Gene3D" id="1.10.490.110">
    <property type="entry name" value="Uncharacterized conserved protein DUF2267"/>
    <property type="match status" value="1"/>
</dbReference>
<evidence type="ECO:0000313" key="1">
    <source>
        <dbReference type="EMBL" id="RUR79720.1"/>
    </source>
</evidence>
<dbReference type="AlphaFoldDB" id="A0A433NCK5"/>
<name>A0A433NCK5_CHLFR</name>
<dbReference type="Proteomes" id="UP000268857">
    <property type="component" value="Unassembled WGS sequence"/>
</dbReference>
<accession>A0A433NCK5</accession>
<gene>
    <name evidence="1" type="ORF">PCC6912_32560</name>
</gene>
<protein>
    <recommendedName>
        <fullName evidence="3">DUF2267 domain-containing protein</fullName>
    </recommendedName>
</protein>
<dbReference type="EMBL" id="RSCJ01000012">
    <property type="protein sequence ID" value="RUR79720.1"/>
    <property type="molecule type" value="Genomic_DNA"/>
</dbReference>
<evidence type="ECO:0000313" key="2">
    <source>
        <dbReference type="Proteomes" id="UP000268857"/>
    </source>
</evidence>
<dbReference type="STRING" id="211165.GCA_000317285_01516"/>
<keyword evidence="2" id="KW-1185">Reference proteome</keyword>
<dbReference type="InterPro" id="IPR038282">
    <property type="entry name" value="DUF2267_sf"/>
</dbReference>
<organism evidence="1 2">
    <name type="scientific">Chlorogloeopsis fritschii PCC 6912</name>
    <dbReference type="NCBI Taxonomy" id="211165"/>
    <lineage>
        <taxon>Bacteria</taxon>
        <taxon>Bacillati</taxon>
        <taxon>Cyanobacteriota</taxon>
        <taxon>Cyanophyceae</taxon>
        <taxon>Nostocales</taxon>
        <taxon>Chlorogloeopsidaceae</taxon>
        <taxon>Chlorogloeopsis</taxon>
    </lineage>
</organism>
<comment type="caution">
    <text evidence="1">The sequence shown here is derived from an EMBL/GenBank/DDBJ whole genome shotgun (WGS) entry which is preliminary data.</text>
</comment>
<dbReference type="OrthoDB" id="952780at2"/>
<reference evidence="1 2" key="1">
    <citation type="journal article" date="2019" name="Genome Biol. Evol.">
        <title>Day and night: Metabolic profiles and evolutionary relationships of six axenic non-marine cyanobacteria.</title>
        <authorList>
            <person name="Will S.E."/>
            <person name="Henke P."/>
            <person name="Boedeker C."/>
            <person name="Huang S."/>
            <person name="Brinkmann H."/>
            <person name="Rohde M."/>
            <person name="Jarek M."/>
            <person name="Friedl T."/>
            <person name="Seufert S."/>
            <person name="Schumacher M."/>
            <person name="Overmann J."/>
            <person name="Neumann-Schaal M."/>
            <person name="Petersen J."/>
        </authorList>
    </citation>
    <scope>NUCLEOTIDE SEQUENCE [LARGE SCALE GENOMIC DNA]</scope>
    <source>
        <strain evidence="1 2">PCC 6912</strain>
    </source>
</reference>
<proteinExistence type="predicted"/>
<dbReference type="RefSeq" id="WP_016877401.1">
    <property type="nucleotide sequence ID" value="NZ_AJLN01000051.1"/>
</dbReference>
<dbReference type="Pfam" id="PF10025">
    <property type="entry name" value="DUF2267"/>
    <property type="match status" value="1"/>
</dbReference>
<dbReference type="InterPro" id="IPR018727">
    <property type="entry name" value="DUF2267"/>
</dbReference>
<sequence>MKYDEFVKHVESVAQLNSREEAERATRATLETIRERIVGDEANHLAAQLPEELAGYLRGREGESGQAFSMQDFISKVSEKEGVDPTAAVIHIRSVFTVLQDAVTPGEFADFQHNFSEDYAELFPISPSSELPA</sequence>